<sequence length="124" mass="13976">MAYPGSFDKGRQTAMVEPAWCPQVSSDRDLRTGRRSVPPSKKHSKVWRSPNSDVIDEEEETNARPDSRSQPRDYVPAPSTCHALSLARLSCVDALAHSNRTKPRCHLRLDIKNDNKLSSFLPTF</sequence>
<protein>
    <submittedName>
        <fullName evidence="2">Uncharacterized protein</fullName>
    </submittedName>
</protein>
<dbReference type="EMBL" id="AMZH03001331">
    <property type="protein sequence ID" value="RRT79704.1"/>
    <property type="molecule type" value="Genomic_DNA"/>
</dbReference>
<proteinExistence type="predicted"/>
<dbReference type="AlphaFoldDB" id="A0A427ATV7"/>
<name>A0A427ATV7_ENSVE</name>
<dbReference type="Proteomes" id="UP000287651">
    <property type="component" value="Unassembled WGS sequence"/>
</dbReference>
<evidence type="ECO:0000313" key="3">
    <source>
        <dbReference type="Proteomes" id="UP000287651"/>
    </source>
</evidence>
<organism evidence="2 3">
    <name type="scientific">Ensete ventricosum</name>
    <name type="common">Abyssinian banana</name>
    <name type="synonym">Musa ensete</name>
    <dbReference type="NCBI Taxonomy" id="4639"/>
    <lineage>
        <taxon>Eukaryota</taxon>
        <taxon>Viridiplantae</taxon>
        <taxon>Streptophyta</taxon>
        <taxon>Embryophyta</taxon>
        <taxon>Tracheophyta</taxon>
        <taxon>Spermatophyta</taxon>
        <taxon>Magnoliopsida</taxon>
        <taxon>Liliopsida</taxon>
        <taxon>Zingiberales</taxon>
        <taxon>Musaceae</taxon>
        <taxon>Ensete</taxon>
    </lineage>
</organism>
<evidence type="ECO:0000256" key="1">
    <source>
        <dbReference type="SAM" id="MobiDB-lite"/>
    </source>
</evidence>
<accession>A0A427ATV7</accession>
<evidence type="ECO:0000313" key="2">
    <source>
        <dbReference type="EMBL" id="RRT79704.1"/>
    </source>
</evidence>
<reference evidence="2 3" key="1">
    <citation type="journal article" date="2014" name="Agronomy (Basel)">
        <title>A Draft Genome Sequence for Ensete ventricosum, the Drought-Tolerant Tree Against Hunger.</title>
        <authorList>
            <person name="Harrison J."/>
            <person name="Moore K.A."/>
            <person name="Paszkiewicz K."/>
            <person name="Jones T."/>
            <person name="Grant M."/>
            <person name="Ambacheew D."/>
            <person name="Muzemil S."/>
            <person name="Studholme D.J."/>
        </authorList>
    </citation>
    <scope>NUCLEOTIDE SEQUENCE [LARGE SCALE GENOMIC DNA]</scope>
</reference>
<feature type="region of interest" description="Disordered" evidence="1">
    <location>
        <begin position="1"/>
        <end position="76"/>
    </location>
</feature>
<comment type="caution">
    <text evidence="2">The sequence shown here is derived from an EMBL/GenBank/DDBJ whole genome shotgun (WGS) entry which is preliminary data.</text>
</comment>
<feature type="compositionally biased region" description="Basic and acidic residues" evidence="1">
    <location>
        <begin position="61"/>
        <end position="71"/>
    </location>
</feature>
<gene>
    <name evidence="2" type="ORF">B296_00024076</name>
</gene>